<organism evidence="6">
    <name type="scientific">Timema genevievae</name>
    <name type="common">Walking stick</name>
    <dbReference type="NCBI Taxonomy" id="629358"/>
    <lineage>
        <taxon>Eukaryota</taxon>
        <taxon>Metazoa</taxon>
        <taxon>Ecdysozoa</taxon>
        <taxon>Arthropoda</taxon>
        <taxon>Hexapoda</taxon>
        <taxon>Insecta</taxon>
        <taxon>Pterygota</taxon>
        <taxon>Neoptera</taxon>
        <taxon>Polyneoptera</taxon>
        <taxon>Phasmatodea</taxon>
        <taxon>Timematodea</taxon>
        <taxon>Timematoidea</taxon>
        <taxon>Timematidae</taxon>
        <taxon>Timema</taxon>
    </lineage>
</organism>
<dbReference type="Pfam" id="PF00468">
    <property type="entry name" value="Ribosomal_L34"/>
    <property type="match status" value="1"/>
</dbReference>
<dbReference type="AlphaFoldDB" id="A0A7R9JRH6"/>
<dbReference type="PANTHER" id="PTHR14503">
    <property type="entry name" value="MITOCHONDRIAL RIBOSOMAL PROTEIN 34 FAMILY MEMBER"/>
    <property type="match status" value="1"/>
</dbReference>
<sequence length="91" mass="10831">MAALEHVQSNLAPRLCHRERRNRSALTNNLLQVREGIWSLMPVRTKIRVYFPRPNERRRIKRHGWNARMSTPAGRKILMNRILKGKRILSH</sequence>
<keyword evidence="3" id="KW-0687">Ribonucleoprotein</keyword>
<evidence type="ECO:0000256" key="1">
    <source>
        <dbReference type="ARBA" id="ARBA00010111"/>
    </source>
</evidence>
<dbReference type="EMBL" id="OE839639">
    <property type="protein sequence ID" value="CAD7587999.1"/>
    <property type="molecule type" value="Genomic_DNA"/>
</dbReference>
<evidence type="ECO:0000256" key="5">
    <source>
        <dbReference type="ARBA" id="ARBA00035434"/>
    </source>
</evidence>
<reference evidence="6" key="1">
    <citation type="submission" date="2020-11" db="EMBL/GenBank/DDBJ databases">
        <authorList>
            <person name="Tran Van P."/>
        </authorList>
    </citation>
    <scope>NUCLEOTIDE SEQUENCE</scope>
</reference>
<evidence type="ECO:0000313" key="6">
    <source>
        <dbReference type="EMBL" id="CAD7587999.1"/>
    </source>
</evidence>
<dbReference type="FunFam" id="1.10.287.3980:FF:000001">
    <property type="entry name" value="Mitochondrial ribosomal protein L34"/>
    <property type="match status" value="1"/>
</dbReference>
<dbReference type="GO" id="GO:0005762">
    <property type="term" value="C:mitochondrial large ribosomal subunit"/>
    <property type="evidence" value="ECO:0007669"/>
    <property type="project" value="TreeGrafter"/>
</dbReference>
<comment type="similarity">
    <text evidence="1">Belongs to the bacterial ribosomal protein bL34 family.</text>
</comment>
<evidence type="ECO:0000256" key="3">
    <source>
        <dbReference type="ARBA" id="ARBA00023274"/>
    </source>
</evidence>
<evidence type="ECO:0000256" key="4">
    <source>
        <dbReference type="ARBA" id="ARBA00035274"/>
    </source>
</evidence>
<proteinExistence type="inferred from homology"/>
<name>A0A7R9JRH6_TIMGE</name>
<accession>A0A7R9JRH6</accession>
<protein>
    <recommendedName>
        <fullName evidence="4">Large ribosomal subunit protein bL34m</fullName>
    </recommendedName>
    <alternativeName>
        <fullName evidence="5">39S ribosomal protein L34, mitochondrial</fullName>
    </alternativeName>
</protein>
<dbReference type="Gene3D" id="1.10.287.3980">
    <property type="match status" value="1"/>
</dbReference>
<evidence type="ECO:0000256" key="2">
    <source>
        <dbReference type="ARBA" id="ARBA00022980"/>
    </source>
</evidence>
<dbReference type="GO" id="GO:0006412">
    <property type="term" value="P:translation"/>
    <property type="evidence" value="ECO:0007669"/>
    <property type="project" value="InterPro"/>
</dbReference>
<dbReference type="InterPro" id="IPR000271">
    <property type="entry name" value="Ribosomal_bL34"/>
</dbReference>
<dbReference type="GO" id="GO:0003735">
    <property type="term" value="F:structural constituent of ribosome"/>
    <property type="evidence" value="ECO:0007669"/>
    <property type="project" value="InterPro"/>
</dbReference>
<dbReference type="PANTHER" id="PTHR14503:SF4">
    <property type="entry name" value="LARGE RIBOSOMAL SUBUNIT PROTEIN BL34M"/>
    <property type="match status" value="1"/>
</dbReference>
<keyword evidence="2" id="KW-0689">Ribosomal protein</keyword>
<gene>
    <name evidence="6" type="ORF">TGEB3V08_LOCUS2126</name>
</gene>